<evidence type="ECO:0000313" key="3">
    <source>
        <dbReference type="Proteomes" id="UP000400924"/>
    </source>
</evidence>
<organism evidence="2 3">
    <name type="scientific">Streptomyces spongiae</name>
    <dbReference type="NCBI Taxonomy" id="565072"/>
    <lineage>
        <taxon>Bacteria</taxon>
        <taxon>Bacillati</taxon>
        <taxon>Actinomycetota</taxon>
        <taxon>Actinomycetes</taxon>
        <taxon>Kitasatosporales</taxon>
        <taxon>Streptomycetaceae</taxon>
        <taxon>Streptomyces</taxon>
    </lineage>
</organism>
<comment type="caution">
    <text evidence="2">The sequence shown here is derived from an EMBL/GenBank/DDBJ whole genome shotgun (WGS) entry which is preliminary data.</text>
</comment>
<dbReference type="RefSeq" id="WP_152770837.1">
    <property type="nucleotide sequence ID" value="NZ_VJZC01000039.1"/>
</dbReference>
<evidence type="ECO:0000313" key="2">
    <source>
        <dbReference type="EMBL" id="MPY57269.1"/>
    </source>
</evidence>
<sequence length="155" mass="16512">MNAASRIAQDSKRGGAAQQCCTCDRLLAGAEGGRQVREAFSTAVFGPRLLPEYGPFRDGRQVATTDDPLFAEKPFTVPAGDAAYKLTTSVKRSVKVTQASTRADTSGTFRPKKTAEWPQLPASSVRFNRDGGRENKVAAKDGHVPGSCRGLGARP</sequence>
<evidence type="ECO:0000256" key="1">
    <source>
        <dbReference type="SAM" id="MobiDB-lite"/>
    </source>
</evidence>
<dbReference type="Proteomes" id="UP000400924">
    <property type="component" value="Unassembled WGS sequence"/>
</dbReference>
<accession>A0A5N8XCT9</accession>
<feature type="compositionally biased region" description="Polar residues" evidence="1">
    <location>
        <begin position="99"/>
        <end position="108"/>
    </location>
</feature>
<proteinExistence type="predicted"/>
<protein>
    <submittedName>
        <fullName evidence="2">Uncharacterized protein</fullName>
    </submittedName>
</protein>
<feature type="region of interest" description="Disordered" evidence="1">
    <location>
        <begin position="99"/>
        <end position="155"/>
    </location>
</feature>
<feature type="compositionally biased region" description="Basic and acidic residues" evidence="1">
    <location>
        <begin position="127"/>
        <end position="143"/>
    </location>
</feature>
<gene>
    <name evidence="2" type="ORF">FNH08_08810</name>
</gene>
<name>A0A5N8XCT9_9ACTN</name>
<dbReference type="EMBL" id="VJZC01000039">
    <property type="protein sequence ID" value="MPY57269.1"/>
    <property type="molecule type" value="Genomic_DNA"/>
</dbReference>
<dbReference type="AlphaFoldDB" id="A0A5N8XCT9"/>
<keyword evidence="3" id="KW-1185">Reference proteome</keyword>
<reference evidence="2 3" key="1">
    <citation type="submission" date="2019-07" db="EMBL/GenBank/DDBJ databases">
        <title>New species of Amycolatopsis and Streptomyces.</title>
        <authorList>
            <person name="Duangmal K."/>
            <person name="Teo W.F.A."/>
            <person name="Lipun K."/>
        </authorList>
    </citation>
    <scope>NUCLEOTIDE SEQUENCE [LARGE SCALE GENOMIC DNA]</scope>
    <source>
        <strain evidence="2 3">NBRC 106415</strain>
    </source>
</reference>